<name>A0ABX6YNF0_9MICO</name>
<feature type="transmembrane region" description="Helical" evidence="1">
    <location>
        <begin position="107"/>
        <end position="129"/>
    </location>
</feature>
<evidence type="ECO:0000256" key="1">
    <source>
        <dbReference type="SAM" id="Phobius"/>
    </source>
</evidence>
<feature type="transmembrane region" description="Helical" evidence="1">
    <location>
        <begin position="160"/>
        <end position="180"/>
    </location>
</feature>
<feature type="transmembrane region" description="Helical" evidence="1">
    <location>
        <begin position="136"/>
        <end position="154"/>
    </location>
</feature>
<dbReference type="InterPro" id="IPR005325">
    <property type="entry name" value="DUF308_memb"/>
</dbReference>
<keyword evidence="1" id="KW-1133">Transmembrane helix</keyword>
<feature type="transmembrane region" description="Helical" evidence="1">
    <location>
        <begin position="21"/>
        <end position="44"/>
    </location>
</feature>
<feature type="transmembrane region" description="Helical" evidence="1">
    <location>
        <begin position="82"/>
        <end position="101"/>
    </location>
</feature>
<organism evidence="2 3">
    <name type="scientific">Paramicrobacterium chengjingii</name>
    <dbReference type="NCBI Taxonomy" id="2769067"/>
    <lineage>
        <taxon>Bacteria</taxon>
        <taxon>Bacillati</taxon>
        <taxon>Actinomycetota</taxon>
        <taxon>Actinomycetes</taxon>
        <taxon>Micrococcales</taxon>
        <taxon>Microbacteriaceae</taxon>
        <taxon>Paramicrobacterium</taxon>
    </lineage>
</organism>
<keyword evidence="1" id="KW-0812">Transmembrane</keyword>
<accession>A0ABX6YNF0</accession>
<dbReference type="Proteomes" id="UP000662814">
    <property type="component" value="Chromosome"/>
</dbReference>
<dbReference type="Pfam" id="PF03729">
    <property type="entry name" value="DUF308"/>
    <property type="match status" value="2"/>
</dbReference>
<evidence type="ECO:0000313" key="2">
    <source>
        <dbReference type="EMBL" id="QPZ39901.1"/>
    </source>
</evidence>
<sequence length="197" mass="20003">MPESTTKWLIDHVHLSPGQITGIRAALIIGGLTAVVLGILIWAWPGVTLVVVAWAFGLFFIVTGIVRAVIGLSAFEATTGGKVLAVVLGALLVVAGIVILINPGFGISILATIVGIVWIVEGVASLSSLPNSSLKWLAVVYGVLSIAGGILVVISPGFAAGVMLIFAATMLVVGGIAQTLEGIVFARGRDKPATAGS</sequence>
<reference evidence="2 3" key="1">
    <citation type="submission" date="2020-12" db="EMBL/GenBank/DDBJ databases">
        <title>Microbacterium sp. HY060.</title>
        <authorList>
            <person name="Zhou J."/>
        </authorList>
    </citation>
    <scope>NUCLEOTIDE SEQUENCE [LARGE SCALE GENOMIC DNA]</scope>
    <source>
        <strain evidence="2 3">HY60</strain>
    </source>
</reference>
<dbReference type="EMBL" id="CP061169">
    <property type="protein sequence ID" value="QPZ39901.1"/>
    <property type="molecule type" value="Genomic_DNA"/>
</dbReference>
<protein>
    <submittedName>
        <fullName evidence="2">DUF308 domain-containing protein</fullName>
    </submittedName>
</protein>
<proteinExistence type="predicted"/>
<dbReference type="PANTHER" id="PTHR34989:SF1">
    <property type="entry name" value="PROTEIN HDED"/>
    <property type="match status" value="1"/>
</dbReference>
<gene>
    <name evidence="2" type="ORF">HCR76_07745</name>
</gene>
<dbReference type="PANTHER" id="PTHR34989">
    <property type="entry name" value="PROTEIN HDED"/>
    <property type="match status" value="1"/>
</dbReference>
<evidence type="ECO:0000313" key="3">
    <source>
        <dbReference type="Proteomes" id="UP000662814"/>
    </source>
</evidence>
<dbReference type="RefSeq" id="WP_166989729.1">
    <property type="nucleotide sequence ID" value="NZ_CP061169.1"/>
</dbReference>
<feature type="transmembrane region" description="Helical" evidence="1">
    <location>
        <begin position="50"/>
        <end position="70"/>
    </location>
</feature>
<keyword evidence="1" id="KW-0472">Membrane</keyword>
<dbReference type="InterPro" id="IPR052712">
    <property type="entry name" value="Acid_resist_chaperone_HdeD"/>
</dbReference>
<keyword evidence="3" id="KW-1185">Reference proteome</keyword>